<dbReference type="SUPFAM" id="SSF54631">
    <property type="entry name" value="CBS-domain pair"/>
    <property type="match status" value="1"/>
</dbReference>
<dbReference type="InterPro" id="IPR002550">
    <property type="entry name" value="CNNM"/>
</dbReference>
<dbReference type="Proteomes" id="UP001139485">
    <property type="component" value="Unassembled WGS sequence"/>
</dbReference>
<evidence type="ECO:0000256" key="2">
    <source>
        <dbReference type="ARBA" id="ARBA00006337"/>
    </source>
</evidence>
<evidence type="ECO:0000256" key="10">
    <source>
        <dbReference type="PROSITE-ProRule" id="PRU01193"/>
    </source>
</evidence>
<evidence type="ECO:0000256" key="12">
    <source>
        <dbReference type="SAM" id="Phobius"/>
    </source>
</evidence>
<reference evidence="15" key="1">
    <citation type="submission" date="2022-05" db="EMBL/GenBank/DDBJ databases">
        <authorList>
            <person name="Tuo L."/>
        </authorList>
    </citation>
    <scope>NUCLEOTIDE SEQUENCE</scope>
    <source>
        <strain evidence="15">BSK12Z-4</strain>
    </source>
</reference>
<dbReference type="Pfam" id="PF00571">
    <property type="entry name" value="CBS"/>
    <property type="match status" value="2"/>
</dbReference>
<evidence type="ECO:0000313" key="15">
    <source>
        <dbReference type="EMBL" id="MCM0619451.1"/>
    </source>
</evidence>
<evidence type="ECO:0000256" key="11">
    <source>
        <dbReference type="SAM" id="MobiDB-lite"/>
    </source>
</evidence>
<comment type="caution">
    <text evidence="15">The sequence shown here is derived from an EMBL/GenBank/DDBJ whole genome shotgun (WGS) entry which is preliminary data.</text>
</comment>
<evidence type="ECO:0000259" key="13">
    <source>
        <dbReference type="PROSITE" id="PS51371"/>
    </source>
</evidence>
<feature type="transmembrane region" description="Helical" evidence="12">
    <location>
        <begin position="6"/>
        <end position="32"/>
    </location>
</feature>
<dbReference type="Pfam" id="PF03471">
    <property type="entry name" value="CorC_HlyC"/>
    <property type="match status" value="1"/>
</dbReference>
<dbReference type="SMART" id="SM00116">
    <property type="entry name" value="CBS"/>
    <property type="match status" value="2"/>
</dbReference>
<feature type="compositionally biased region" description="Basic residues" evidence="11">
    <location>
        <begin position="456"/>
        <end position="465"/>
    </location>
</feature>
<dbReference type="InterPro" id="IPR005170">
    <property type="entry name" value="Transptr-assoc_dom"/>
</dbReference>
<dbReference type="InterPro" id="IPR036318">
    <property type="entry name" value="FAD-bd_PCMH-like_sf"/>
</dbReference>
<dbReference type="EMBL" id="JAMOIL010000003">
    <property type="protein sequence ID" value="MCM0619451.1"/>
    <property type="molecule type" value="Genomic_DNA"/>
</dbReference>
<dbReference type="FunFam" id="3.10.580.10:FF:000002">
    <property type="entry name" value="Magnesium/cobalt efflux protein CorC"/>
    <property type="match status" value="1"/>
</dbReference>
<feature type="domain" description="CBS" evidence="13">
    <location>
        <begin position="263"/>
        <end position="336"/>
    </location>
</feature>
<dbReference type="PANTHER" id="PTHR43099">
    <property type="entry name" value="UPF0053 PROTEIN YRKA"/>
    <property type="match status" value="1"/>
</dbReference>
<dbReference type="RefSeq" id="WP_250826278.1">
    <property type="nucleotide sequence ID" value="NZ_JAMOIL010000003.1"/>
</dbReference>
<evidence type="ECO:0000256" key="3">
    <source>
        <dbReference type="ARBA" id="ARBA00022475"/>
    </source>
</evidence>
<keyword evidence="16" id="KW-1185">Reference proteome</keyword>
<keyword evidence="8 10" id="KW-0472">Membrane</keyword>
<dbReference type="SUPFAM" id="SSF56176">
    <property type="entry name" value="FAD-binding/transporter-associated domain-like"/>
    <property type="match status" value="1"/>
</dbReference>
<feature type="domain" description="CNNM transmembrane" evidence="14">
    <location>
        <begin position="1"/>
        <end position="204"/>
    </location>
</feature>
<dbReference type="InterPro" id="IPR046342">
    <property type="entry name" value="CBS_dom_sf"/>
</dbReference>
<feature type="region of interest" description="Disordered" evidence="11">
    <location>
        <begin position="416"/>
        <end position="519"/>
    </location>
</feature>
<dbReference type="PROSITE" id="PS51371">
    <property type="entry name" value="CBS"/>
    <property type="match status" value="1"/>
</dbReference>
<evidence type="ECO:0000256" key="6">
    <source>
        <dbReference type="ARBA" id="ARBA00022989"/>
    </source>
</evidence>
<evidence type="ECO:0000256" key="4">
    <source>
        <dbReference type="ARBA" id="ARBA00022692"/>
    </source>
</evidence>
<dbReference type="CDD" id="cd04590">
    <property type="entry name" value="CBS_pair_CorC_HlyC_assoc"/>
    <property type="match status" value="1"/>
</dbReference>
<evidence type="ECO:0000256" key="1">
    <source>
        <dbReference type="ARBA" id="ARBA00004651"/>
    </source>
</evidence>
<proteinExistence type="inferred from homology"/>
<evidence type="ECO:0000256" key="8">
    <source>
        <dbReference type="ARBA" id="ARBA00023136"/>
    </source>
</evidence>
<keyword evidence="4 10" id="KW-0812">Transmembrane</keyword>
<evidence type="ECO:0000256" key="5">
    <source>
        <dbReference type="ARBA" id="ARBA00022737"/>
    </source>
</evidence>
<comment type="subcellular location">
    <subcellularLocation>
        <location evidence="1">Cell membrane</location>
        <topology evidence="1">Multi-pass membrane protein</topology>
    </subcellularLocation>
</comment>
<dbReference type="InterPro" id="IPR016169">
    <property type="entry name" value="FAD-bd_PCMH_sub2"/>
</dbReference>
<feature type="transmembrane region" description="Helical" evidence="12">
    <location>
        <begin position="60"/>
        <end position="84"/>
    </location>
</feature>
<dbReference type="InterPro" id="IPR000644">
    <property type="entry name" value="CBS_dom"/>
</dbReference>
<feature type="compositionally biased region" description="Low complexity" evidence="11">
    <location>
        <begin position="485"/>
        <end position="513"/>
    </location>
</feature>
<dbReference type="PROSITE" id="PS51846">
    <property type="entry name" value="CNNM"/>
    <property type="match status" value="1"/>
</dbReference>
<feature type="transmembrane region" description="Helical" evidence="12">
    <location>
        <begin position="104"/>
        <end position="124"/>
    </location>
</feature>
<gene>
    <name evidence="15" type="ORF">M8330_03965</name>
</gene>
<evidence type="ECO:0000256" key="7">
    <source>
        <dbReference type="ARBA" id="ARBA00023122"/>
    </source>
</evidence>
<dbReference type="Gene3D" id="3.10.580.10">
    <property type="entry name" value="CBS-domain"/>
    <property type="match status" value="1"/>
</dbReference>
<dbReference type="SMART" id="SM01091">
    <property type="entry name" value="CorC_HlyC"/>
    <property type="match status" value="1"/>
</dbReference>
<dbReference type="GO" id="GO:0050660">
    <property type="term" value="F:flavin adenine dinucleotide binding"/>
    <property type="evidence" value="ECO:0007669"/>
    <property type="project" value="InterPro"/>
</dbReference>
<accession>A0A9X2D4Y5</accession>
<dbReference type="Gene3D" id="3.30.465.10">
    <property type="match status" value="1"/>
</dbReference>
<evidence type="ECO:0000256" key="9">
    <source>
        <dbReference type="PROSITE-ProRule" id="PRU00703"/>
    </source>
</evidence>
<keyword evidence="3" id="KW-1003">Cell membrane</keyword>
<dbReference type="InterPro" id="IPR044751">
    <property type="entry name" value="Ion_transp-like_CBS"/>
</dbReference>
<dbReference type="AlphaFoldDB" id="A0A9X2D4Y5"/>
<sequence>MDSQTLLNLALVLLFVLVGGVFAGTEIALVSLREGQLDALERRGSRGARVAKVARDPNRFLAAVQIGVTVAGFFSAAYGASTLAPDLAPLLTGIGLPDAAADTVALVLLTLLIAYLSLVLGELVPKRIALQRAAGVALVVGPPLDRFATAVRPVVWLLSRSTNAVVRVFGGDPEATGEEMTDAELRYLVAEHEGLDDGERRILVDVFDAADRSLREVMQPRGDVVMVPLGASVSDVLRTVAEHPWSRYPVHGENADDVRGFVHVRDLLGVSPDAPVSDVLREIAFLPGTNRVLPTLTRMRQTGPHIAVVVDEYGGTDGIVTLEDLVEELVGEIVDEHDHPLPVPGTSDEVEAGLSIEDFATRTGVPLPDGPYETAAGYVLHRLGRLAEVGDRVPVPEVLPEGADTDGVGVQVGELAGERGGRPADHSAAAGPRGAGTGGRRARGAGARSRDTGVRLARHQQHVRRQGVDGRGLRTPAGLSDDLRAPLGPQAPTATAPAHRAASTSGTASTRSGCVVHHR</sequence>
<keyword evidence="5" id="KW-0677">Repeat</keyword>
<dbReference type="GO" id="GO:0005886">
    <property type="term" value="C:plasma membrane"/>
    <property type="evidence" value="ECO:0007669"/>
    <property type="project" value="UniProtKB-SubCell"/>
</dbReference>
<dbReference type="PANTHER" id="PTHR43099:SF5">
    <property type="entry name" value="HLYC_CORC FAMILY TRANSPORTER"/>
    <property type="match status" value="1"/>
</dbReference>
<keyword evidence="6 10" id="KW-1133">Transmembrane helix</keyword>
<evidence type="ECO:0000259" key="14">
    <source>
        <dbReference type="PROSITE" id="PS51846"/>
    </source>
</evidence>
<evidence type="ECO:0000313" key="16">
    <source>
        <dbReference type="Proteomes" id="UP001139485"/>
    </source>
</evidence>
<organism evidence="15 16">
    <name type="scientific">Nocardioides bruguierae</name>
    <dbReference type="NCBI Taxonomy" id="2945102"/>
    <lineage>
        <taxon>Bacteria</taxon>
        <taxon>Bacillati</taxon>
        <taxon>Actinomycetota</taxon>
        <taxon>Actinomycetes</taxon>
        <taxon>Propionibacteriales</taxon>
        <taxon>Nocardioidaceae</taxon>
        <taxon>Nocardioides</taxon>
    </lineage>
</organism>
<keyword evidence="7 9" id="KW-0129">CBS domain</keyword>
<dbReference type="Pfam" id="PF01595">
    <property type="entry name" value="CNNM"/>
    <property type="match status" value="1"/>
</dbReference>
<feature type="compositionally biased region" description="Basic and acidic residues" evidence="11">
    <location>
        <begin position="416"/>
        <end position="425"/>
    </location>
</feature>
<protein>
    <submittedName>
        <fullName evidence="15">Hemolysin family protein</fullName>
    </submittedName>
</protein>
<dbReference type="InterPro" id="IPR051676">
    <property type="entry name" value="UPF0053_domain"/>
</dbReference>
<name>A0A9X2D4Y5_9ACTN</name>
<comment type="similarity">
    <text evidence="2">Belongs to the UPF0053 family.</text>
</comment>